<dbReference type="Proteomes" id="UP000586254">
    <property type="component" value="Unassembled WGS sequence"/>
</dbReference>
<dbReference type="RefSeq" id="WP_180493648.1">
    <property type="nucleotide sequence ID" value="NZ_JACCKS010000014.1"/>
</dbReference>
<dbReference type="AlphaFoldDB" id="A0A853JQX8"/>
<feature type="domain" description="CpXC" evidence="1">
    <location>
        <begin position="10"/>
        <end position="122"/>
    </location>
</feature>
<reference evidence="2 3" key="1">
    <citation type="submission" date="2020-07" db="EMBL/GenBank/DDBJ databases">
        <title>Organ Donor 1.</title>
        <authorList>
            <person name="Marsh A.J."/>
            <person name="Azcarate-Peril M.A."/>
        </authorList>
    </citation>
    <scope>NUCLEOTIDE SEQUENCE [LARGE SCALE GENOMIC DNA]</scope>
    <source>
        <strain evidence="2 3">AMC0717</strain>
    </source>
</reference>
<name>A0A853JQX8_9FIRM</name>
<proteinExistence type="predicted"/>
<dbReference type="InterPro" id="IPR025682">
    <property type="entry name" value="CpXC_dom"/>
</dbReference>
<organism evidence="2 3">
    <name type="scientific">Eubacterium callanderi</name>
    <dbReference type="NCBI Taxonomy" id="53442"/>
    <lineage>
        <taxon>Bacteria</taxon>
        <taxon>Bacillati</taxon>
        <taxon>Bacillota</taxon>
        <taxon>Clostridia</taxon>
        <taxon>Eubacteriales</taxon>
        <taxon>Eubacteriaceae</taxon>
        <taxon>Eubacterium</taxon>
    </lineage>
</organism>
<sequence>MAKTKTINQTCSYCGKSFETSGYQLINATLEPTLKQKLLSAQVFDTVCPYCGMEFRQPYSLCYQDMEKKLYLILDMGNMDTEEIIREAESLFTDYRIRVTYDIMDFFEKIYIFECNLNDKIIIYFDYKIYNDVREKLKAKKSHIIIDKILFDSFQLDKQKIVFGALSNAGKPIFIDTPYKDYRMLASSPRLSSFFKERVGDYYIDMAWAQDKE</sequence>
<protein>
    <submittedName>
        <fullName evidence="2">CpXC domain-containing protein</fullName>
    </submittedName>
</protein>
<comment type="caution">
    <text evidence="2">The sequence shown here is derived from an EMBL/GenBank/DDBJ whole genome shotgun (WGS) entry which is preliminary data.</text>
</comment>
<evidence type="ECO:0000313" key="2">
    <source>
        <dbReference type="EMBL" id="NZA38962.1"/>
    </source>
</evidence>
<evidence type="ECO:0000313" key="3">
    <source>
        <dbReference type="Proteomes" id="UP000586254"/>
    </source>
</evidence>
<evidence type="ECO:0000259" key="1">
    <source>
        <dbReference type="Pfam" id="PF14353"/>
    </source>
</evidence>
<accession>A0A853JQX8</accession>
<dbReference type="EMBL" id="JACCKS010000014">
    <property type="protein sequence ID" value="NZA38962.1"/>
    <property type="molecule type" value="Genomic_DNA"/>
</dbReference>
<dbReference type="Pfam" id="PF14353">
    <property type="entry name" value="CpXC"/>
    <property type="match status" value="1"/>
</dbReference>
<gene>
    <name evidence="2" type="ORF">H0N91_12700</name>
</gene>